<feature type="domain" description="Radical SAM core" evidence="7">
    <location>
        <begin position="69"/>
        <end position="283"/>
    </location>
</feature>
<dbReference type="NCBIfam" id="TIGR04337">
    <property type="entry name" value="AmmeMemoSam_rS"/>
    <property type="match status" value="1"/>
</dbReference>
<evidence type="ECO:0000256" key="2">
    <source>
        <dbReference type="ARBA" id="ARBA00022691"/>
    </source>
</evidence>
<evidence type="ECO:0000256" key="1">
    <source>
        <dbReference type="ARBA" id="ARBA00022485"/>
    </source>
</evidence>
<organism evidence="8 9">
    <name type="scientific">candidate division WOR_3 bacterium SM23_60</name>
    <dbReference type="NCBI Taxonomy" id="1703780"/>
    <lineage>
        <taxon>Bacteria</taxon>
        <taxon>Bacteria division WOR-3</taxon>
    </lineage>
</organism>
<dbReference type="PROSITE" id="PS51918">
    <property type="entry name" value="RADICAL_SAM"/>
    <property type="match status" value="1"/>
</dbReference>
<dbReference type="InterPro" id="IPR007197">
    <property type="entry name" value="rSAM"/>
</dbReference>
<protein>
    <recommendedName>
        <fullName evidence="7">Radical SAM core domain-containing protein</fullName>
    </recommendedName>
</protein>
<dbReference type="CDD" id="cd01335">
    <property type="entry name" value="Radical_SAM"/>
    <property type="match status" value="1"/>
</dbReference>
<keyword evidence="4 6" id="KW-0408">Iron</keyword>
<dbReference type="GO" id="GO:0051539">
    <property type="term" value="F:4 iron, 4 sulfur cluster binding"/>
    <property type="evidence" value="ECO:0007669"/>
    <property type="project" value="UniProtKB-KW"/>
</dbReference>
<dbReference type="InterPro" id="IPR027596">
    <property type="entry name" value="AmmeMemoSam_rS"/>
</dbReference>
<dbReference type="EMBL" id="LJUO01000029">
    <property type="protein sequence ID" value="KPK72544.1"/>
    <property type="molecule type" value="Genomic_DNA"/>
</dbReference>
<evidence type="ECO:0000256" key="4">
    <source>
        <dbReference type="ARBA" id="ARBA00023004"/>
    </source>
</evidence>
<proteinExistence type="predicted"/>
<accession>A0A0S8GIE8</accession>
<evidence type="ECO:0000256" key="5">
    <source>
        <dbReference type="ARBA" id="ARBA00023014"/>
    </source>
</evidence>
<dbReference type="AlphaFoldDB" id="A0A0S8GIE8"/>
<dbReference type="PANTHER" id="PTHR30352:SF5">
    <property type="entry name" value="PYRUVATE FORMATE-LYASE 1-ACTIVATING ENZYME"/>
    <property type="match status" value="1"/>
</dbReference>
<feature type="binding site" evidence="6">
    <location>
        <position position="84"/>
    </location>
    <ligand>
        <name>[4Fe-4S] cluster</name>
        <dbReference type="ChEBI" id="CHEBI:49883"/>
        <note>4Fe-4S-S-AdoMet</note>
    </ligand>
</feature>
<dbReference type="SFLD" id="SFLDG01101">
    <property type="entry name" value="Uncharacterised_Radical_SAM_Su"/>
    <property type="match status" value="1"/>
</dbReference>
<dbReference type="InterPro" id="IPR016431">
    <property type="entry name" value="Pyrv-formate_lyase-activ_prd"/>
</dbReference>
<dbReference type="Gene3D" id="3.20.20.70">
    <property type="entry name" value="Aldolase class I"/>
    <property type="match status" value="1"/>
</dbReference>
<comment type="cofactor">
    <cofactor evidence="6">
        <name>[4Fe-4S] cluster</name>
        <dbReference type="ChEBI" id="CHEBI:49883"/>
    </cofactor>
    <text evidence="6">Binds 1 [4Fe-4S] cluster. The cluster is coordinated with 3 cysteines and an exchangeable S-adenosyl-L-methionine.</text>
</comment>
<dbReference type="InterPro" id="IPR058240">
    <property type="entry name" value="rSAM_sf"/>
</dbReference>
<evidence type="ECO:0000256" key="3">
    <source>
        <dbReference type="ARBA" id="ARBA00022723"/>
    </source>
</evidence>
<evidence type="ECO:0000313" key="9">
    <source>
        <dbReference type="Proteomes" id="UP000051096"/>
    </source>
</evidence>
<dbReference type="GO" id="GO:0003824">
    <property type="term" value="F:catalytic activity"/>
    <property type="evidence" value="ECO:0007669"/>
    <property type="project" value="InterPro"/>
</dbReference>
<comment type="caution">
    <text evidence="8">The sequence shown here is derived from an EMBL/GenBank/DDBJ whole genome shotgun (WGS) entry which is preliminary data.</text>
</comment>
<name>A0A0S8GIE8_UNCW3</name>
<dbReference type="PIRSF" id="PIRSF004869">
    <property type="entry name" value="PflX_prd"/>
    <property type="match status" value="1"/>
</dbReference>
<reference evidence="8 9" key="1">
    <citation type="journal article" date="2015" name="Microbiome">
        <title>Genomic resolution of linkages in carbon, nitrogen, and sulfur cycling among widespread estuary sediment bacteria.</title>
        <authorList>
            <person name="Baker B.J."/>
            <person name="Lazar C.S."/>
            <person name="Teske A.P."/>
            <person name="Dick G.J."/>
        </authorList>
    </citation>
    <scope>NUCLEOTIDE SEQUENCE [LARGE SCALE GENOMIC DNA]</scope>
    <source>
        <strain evidence="8">SM23_60</strain>
    </source>
</reference>
<keyword evidence="2 6" id="KW-0949">S-adenosyl-L-methionine</keyword>
<keyword evidence="5 6" id="KW-0411">Iron-sulfur</keyword>
<dbReference type="GO" id="GO:0046872">
    <property type="term" value="F:metal ion binding"/>
    <property type="evidence" value="ECO:0007669"/>
    <property type="project" value="UniProtKB-KW"/>
</dbReference>
<gene>
    <name evidence="8" type="ORF">AMJ87_04530</name>
</gene>
<feature type="binding site" evidence="6">
    <location>
        <position position="88"/>
    </location>
    <ligand>
        <name>[4Fe-4S] cluster</name>
        <dbReference type="ChEBI" id="CHEBI:49883"/>
        <note>4Fe-4S-S-AdoMet</note>
    </ligand>
</feature>
<evidence type="ECO:0000256" key="6">
    <source>
        <dbReference type="PIRSR" id="PIRSR004869-50"/>
    </source>
</evidence>
<keyword evidence="3 6" id="KW-0479">Metal-binding</keyword>
<dbReference type="SFLD" id="SFLDS00029">
    <property type="entry name" value="Radical_SAM"/>
    <property type="match status" value="1"/>
</dbReference>
<feature type="binding site" evidence="6">
    <location>
        <position position="91"/>
    </location>
    <ligand>
        <name>[4Fe-4S] cluster</name>
        <dbReference type="ChEBI" id="CHEBI:49883"/>
        <note>4Fe-4S-S-AdoMet</note>
    </ligand>
</feature>
<dbReference type="SUPFAM" id="SSF102114">
    <property type="entry name" value="Radical SAM enzymes"/>
    <property type="match status" value="1"/>
</dbReference>
<dbReference type="Proteomes" id="UP000051096">
    <property type="component" value="Unassembled WGS sequence"/>
</dbReference>
<dbReference type="InterPro" id="IPR034457">
    <property type="entry name" value="Organic_radical-activating"/>
</dbReference>
<dbReference type="Pfam" id="PF04055">
    <property type="entry name" value="Radical_SAM"/>
    <property type="match status" value="1"/>
</dbReference>
<sequence>MKPHRARFFEKLNSDKVRCLLCPHKCVVAKGERGFCRVRENRGGEYYTLVHSNPCAVHIDPIEKKPLFHFHPGTGAFSIATAGCNFTCKNCQNWDISQAKPDDTINYDMAPEKIVDLAIAYNTKTIAYTYTEPTVFFEYMLETAKNAHRRGVLNVYHSNGYINQEPLAELIPYLDGANVDLKAHSNEFYKEITSGTLYPVLETLKTLKQNGVWLEITNLVIPTKNDSERAVQDLCVYIESELGADTPIHFSRFYPQYKLHNLPPTPIETLQRAAAIARACGIHYVYIGNVPGIPEENTYCPNCHKLLIERQGYSVDLVNLKDGTCLFCGTAIAGRWK</sequence>
<evidence type="ECO:0000259" key="7">
    <source>
        <dbReference type="PROSITE" id="PS51918"/>
    </source>
</evidence>
<dbReference type="PATRIC" id="fig|1703780.3.peg.1927"/>
<evidence type="ECO:0000313" key="8">
    <source>
        <dbReference type="EMBL" id="KPK72544.1"/>
    </source>
</evidence>
<keyword evidence="1" id="KW-0004">4Fe-4S</keyword>
<dbReference type="InterPro" id="IPR013785">
    <property type="entry name" value="Aldolase_TIM"/>
</dbReference>
<dbReference type="PANTHER" id="PTHR30352">
    <property type="entry name" value="PYRUVATE FORMATE-LYASE-ACTIVATING ENZYME"/>
    <property type="match status" value="1"/>
</dbReference>